<protein>
    <recommendedName>
        <fullName evidence="9">Cell division protein FtsQ</fullName>
    </recommendedName>
</protein>
<evidence type="ECO:0000256" key="2">
    <source>
        <dbReference type="ARBA" id="ARBA00022475"/>
    </source>
</evidence>
<dbReference type="EMBL" id="FTMP01000008">
    <property type="protein sequence ID" value="SIQ78953.1"/>
    <property type="molecule type" value="Genomic_DNA"/>
</dbReference>
<evidence type="ECO:0000256" key="9">
    <source>
        <dbReference type="HAMAP-Rule" id="MF_00911"/>
    </source>
</evidence>
<dbReference type="Proteomes" id="UP000185841">
    <property type="component" value="Unassembled WGS sequence"/>
</dbReference>
<dbReference type="InterPro" id="IPR005548">
    <property type="entry name" value="Cell_div_FtsQ/DivIB_C"/>
</dbReference>
<organism evidence="12 13">
    <name type="scientific">Aquipseudomonas alcaligenes</name>
    <name type="common">Pseudomonas alcaligenes</name>
    <dbReference type="NCBI Taxonomy" id="43263"/>
    <lineage>
        <taxon>Bacteria</taxon>
        <taxon>Pseudomonadati</taxon>
        <taxon>Pseudomonadota</taxon>
        <taxon>Gammaproteobacteria</taxon>
        <taxon>Pseudomonadales</taxon>
        <taxon>Pseudomonadaceae</taxon>
        <taxon>Aquipseudomonas</taxon>
    </lineage>
</organism>
<evidence type="ECO:0000256" key="8">
    <source>
        <dbReference type="ARBA" id="ARBA00023306"/>
    </source>
</evidence>
<sequence length="291" mass="32268">MVATLRHHSQPIGGASRRQPIAARGASRMVAKEPLAARLPKPDFGGLGRGFKRLGWPLLLVALGLGTYEGAQRLLPYADRPIARVSVQGELSYISQQAVQERIAPYTAASFFTIDLAGMRAELEQMPWIAHAEVRRVWPDQVSITLEEQLPVARWGSEALLNNQGRAFAPREAANYEHLPLLSGPQRAQQQVMQQYQVLSQLLRPLGFTISSLELREHGSWFISTAQGVDILLGRDHLVDKMRRFASIHDKVLKQQIANIARIDLRYANGLAVAWREPVAPTAAEPAAVQN</sequence>
<dbReference type="GO" id="GO:0090529">
    <property type="term" value="P:cell septum assembly"/>
    <property type="evidence" value="ECO:0007669"/>
    <property type="project" value="InterPro"/>
</dbReference>
<evidence type="ECO:0000313" key="13">
    <source>
        <dbReference type="Proteomes" id="UP000185841"/>
    </source>
</evidence>
<reference evidence="12 13" key="1">
    <citation type="submission" date="2017-01" db="EMBL/GenBank/DDBJ databases">
        <authorList>
            <person name="Mah S.A."/>
            <person name="Swanson W.J."/>
            <person name="Moy G.W."/>
            <person name="Vacquier V.D."/>
        </authorList>
    </citation>
    <scope>NUCLEOTIDE SEQUENCE [LARGE SCALE GENOMIC DNA]</scope>
    <source>
        <strain evidence="12 13">RU36E</strain>
    </source>
</reference>
<accession>A0A1N6VM54</accession>
<keyword evidence="7 9" id="KW-0472">Membrane</keyword>
<gene>
    <name evidence="9" type="primary">ftsQ</name>
    <name evidence="12" type="ORF">SAMN05878282_10835</name>
</gene>
<dbReference type="PANTHER" id="PTHR35851:SF1">
    <property type="entry name" value="CELL DIVISION PROTEIN FTSQ"/>
    <property type="match status" value="1"/>
</dbReference>
<evidence type="ECO:0000256" key="5">
    <source>
        <dbReference type="ARBA" id="ARBA00022692"/>
    </source>
</evidence>
<evidence type="ECO:0000256" key="3">
    <source>
        <dbReference type="ARBA" id="ARBA00022519"/>
    </source>
</evidence>
<dbReference type="InterPro" id="IPR026579">
    <property type="entry name" value="FtsQ"/>
</dbReference>
<dbReference type="Gene3D" id="3.10.20.310">
    <property type="entry name" value="membrane protein fhac"/>
    <property type="match status" value="1"/>
</dbReference>
<comment type="similarity">
    <text evidence="9">Belongs to the FtsQ/DivIB family. FtsQ subfamily.</text>
</comment>
<keyword evidence="5 9" id="KW-0812">Transmembrane</keyword>
<evidence type="ECO:0000256" key="4">
    <source>
        <dbReference type="ARBA" id="ARBA00022618"/>
    </source>
</evidence>
<dbReference type="PROSITE" id="PS51779">
    <property type="entry name" value="POTRA"/>
    <property type="match status" value="1"/>
</dbReference>
<evidence type="ECO:0000256" key="1">
    <source>
        <dbReference type="ARBA" id="ARBA00004370"/>
    </source>
</evidence>
<comment type="function">
    <text evidence="9">Essential cell division protein. May link together the upstream cell division proteins, which are predominantly cytoplasmic, with the downstream cell division proteins, which are predominantly periplasmic. May control correct divisome assembly.</text>
</comment>
<comment type="subcellular location">
    <subcellularLocation>
        <location evidence="9">Cell inner membrane</location>
        <topology evidence="9">Single-pass type II membrane protein</topology>
    </subcellularLocation>
    <subcellularLocation>
        <location evidence="1">Membrane</location>
    </subcellularLocation>
    <text evidence="9">Localizes to the division septum.</text>
</comment>
<keyword evidence="4 9" id="KW-0132">Cell division</keyword>
<feature type="domain" description="POTRA" evidence="11">
    <location>
        <begin position="80"/>
        <end position="149"/>
    </location>
</feature>
<keyword evidence="6 9" id="KW-1133">Transmembrane helix</keyword>
<keyword evidence="2 9" id="KW-1003">Cell membrane</keyword>
<comment type="subunit">
    <text evidence="9">Part of a complex composed of FtsB, FtsL and FtsQ.</text>
</comment>
<evidence type="ECO:0000313" key="12">
    <source>
        <dbReference type="EMBL" id="SIQ78953.1"/>
    </source>
</evidence>
<proteinExistence type="inferred from homology"/>
<evidence type="ECO:0000256" key="7">
    <source>
        <dbReference type="ARBA" id="ARBA00023136"/>
    </source>
</evidence>
<evidence type="ECO:0000256" key="10">
    <source>
        <dbReference type="SAM" id="MobiDB-lite"/>
    </source>
</evidence>
<dbReference type="Gene3D" id="3.40.50.11690">
    <property type="entry name" value="Cell division protein FtsQ/DivIB"/>
    <property type="match status" value="1"/>
</dbReference>
<dbReference type="InterPro" id="IPR013685">
    <property type="entry name" value="POTRA_FtsQ_type"/>
</dbReference>
<dbReference type="PANTHER" id="PTHR35851">
    <property type="entry name" value="CELL DIVISION PROTEIN FTSQ"/>
    <property type="match status" value="1"/>
</dbReference>
<dbReference type="Pfam" id="PF03799">
    <property type="entry name" value="FtsQ_DivIB_C"/>
    <property type="match status" value="1"/>
</dbReference>
<dbReference type="InterPro" id="IPR034746">
    <property type="entry name" value="POTRA"/>
</dbReference>
<dbReference type="AlphaFoldDB" id="A0A1N6VM54"/>
<dbReference type="GO" id="GO:0043093">
    <property type="term" value="P:FtsZ-dependent cytokinesis"/>
    <property type="evidence" value="ECO:0007669"/>
    <property type="project" value="UniProtKB-UniRule"/>
</dbReference>
<feature type="region of interest" description="Disordered" evidence="10">
    <location>
        <begin position="1"/>
        <end position="23"/>
    </location>
</feature>
<dbReference type="GO" id="GO:0032153">
    <property type="term" value="C:cell division site"/>
    <property type="evidence" value="ECO:0007669"/>
    <property type="project" value="UniProtKB-UniRule"/>
</dbReference>
<evidence type="ECO:0000256" key="6">
    <source>
        <dbReference type="ARBA" id="ARBA00022989"/>
    </source>
</evidence>
<keyword evidence="3 9" id="KW-0997">Cell inner membrane</keyword>
<name>A0A1N6VM54_AQUAC</name>
<dbReference type="RefSeq" id="WP_076428148.1">
    <property type="nucleotide sequence ID" value="NZ_FTMP01000008.1"/>
</dbReference>
<dbReference type="HAMAP" id="MF_00911">
    <property type="entry name" value="FtsQ_subfam"/>
    <property type="match status" value="1"/>
</dbReference>
<dbReference type="Pfam" id="PF08478">
    <property type="entry name" value="POTRA_1"/>
    <property type="match status" value="1"/>
</dbReference>
<dbReference type="InterPro" id="IPR045335">
    <property type="entry name" value="FtsQ_C_sf"/>
</dbReference>
<keyword evidence="8 9" id="KW-0131">Cell cycle</keyword>
<evidence type="ECO:0000259" key="11">
    <source>
        <dbReference type="PROSITE" id="PS51779"/>
    </source>
</evidence>
<dbReference type="GO" id="GO:0005886">
    <property type="term" value="C:plasma membrane"/>
    <property type="evidence" value="ECO:0007669"/>
    <property type="project" value="UniProtKB-SubCell"/>
</dbReference>